<accession>A0A1I8I9Q8</accession>
<protein>
    <submittedName>
        <fullName evidence="5">C2H2-type domain-containing protein</fullName>
    </submittedName>
</protein>
<proteinExistence type="predicted"/>
<feature type="region of interest" description="Disordered" evidence="2">
    <location>
        <begin position="58"/>
        <end position="95"/>
    </location>
</feature>
<dbReference type="SUPFAM" id="SSF57667">
    <property type="entry name" value="beta-beta-alpha zinc fingers"/>
    <property type="match status" value="1"/>
</dbReference>
<dbReference type="SMART" id="SM00355">
    <property type="entry name" value="ZnF_C2H2"/>
    <property type="match status" value="1"/>
</dbReference>
<sequence length="131" mass="14452">EAWLRAVAELQAAAVAATSWAWSLPPAAPLSDPQAQRQQQQAELLSWLWRHGVPQLQQPPAFANADVTDDRPEQTEMPKQGRSRSSKAPGRGRVQKSGFACEICGKMFSAHYNLTRHMPVHTGARPFVLQG</sequence>
<dbReference type="InterPro" id="IPR013087">
    <property type="entry name" value="Znf_C2H2_type"/>
</dbReference>
<evidence type="ECO:0000256" key="2">
    <source>
        <dbReference type="SAM" id="MobiDB-lite"/>
    </source>
</evidence>
<dbReference type="Gene3D" id="3.30.160.60">
    <property type="entry name" value="Classic Zinc Finger"/>
    <property type="match status" value="1"/>
</dbReference>
<organism evidence="4 5">
    <name type="scientific">Macrostomum lignano</name>
    <dbReference type="NCBI Taxonomy" id="282301"/>
    <lineage>
        <taxon>Eukaryota</taxon>
        <taxon>Metazoa</taxon>
        <taxon>Spiralia</taxon>
        <taxon>Lophotrochozoa</taxon>
        <taxon>Platyhelminthes</taxon>
        <taxon>Rhabditophora</taxon>
        <taxon>Macrostomorpha</taxon>
        <taxon>Macrostomida</taxon>
        <taxon>Macrostomidae</taxon>
        <taxon>Macrostomum</taxon>
    </lineage>
</organism>
<evidence type="ECO:0000313" key="4">
    <source>
        <dbReference type="Proteomes" id="UP000095280"/>
    </source>
</evidence>
<keyword evidence="1" id="KW-0862">Zinc</keyword>
<dbReference type="FunFam" id="3.30.160.60:FF:000251">
    <property type="entry name" value="FEZ family zinc finger 2"/>
    <property type="match status" value="1"/>
</dbReference>
<name>A0A1I8I9Q8_9PLAT</name>
<dbReference type="PROSITE" id="PS50157">
    <property type="entry name" value="ZINC_FINGER_C2H2_2"/>
    <property type="match status" value="1"/>
</dbReference>
<dbReference type="InterPro" id="IPR036236">
    <property type="entry name" value="Znf_C2H2_sf"/>
</dbReference>
<evidence type="ECO:0000259" key="3">
    <source>
        <dbReference type="PROSITE" id="PS50157"/>
    </source>
</evidence>
<evidence type="ECO:0000256" key="1">
    <source>
        <dbReference type="PROSITE-ProRule" id="PRU00042"/>
    </source>
</evidence>
<dbReference type="GO" id="GO:0008270">
    <property type="term" value="F:zinc ion binding"/>
    <property type="evidence" value="ECO:0007669"/>
    <property type="project" value="UniProtKB-KW"/>
</dbReference>
<dbReference type="Proteomes" id="UP000095280">
    <property type="component" value="Unplaced"/>
</dbReference>
<keyword evidence="1" id="KW-0863">Zinc-finger</keyword>
<dbReference type="AlphaFoldDB" id="A0A1I8I9Q8"/>
<reference evidence="5" key="1">
    <citation type="submission" date="2016-11" db="UniProtKB">
        <authorList>
            <consortium name="WormBaseParasite"/>
        </authorList>
    </citation>
    <scope>IDENTIFICATION</scope>
</reference>
<keyword evidence="1" id="KW-0479">Metal-binding</keyword>
<evidence type="ECO:0000313" key="5">
    <source>
        <dbReference type="WBParaSite" id="maker-uti_cns_0011015-snap-gene-0.7-mRNA-1"/>
    </source>
</evidence>
<dbReference type="PROSITE" id="PS00028">
    <property type="entry name" value="ZINC_FINGER_C2H2_1"/>
    <property type="match status" value="1"/>
</dbReference>
<keyword evidence="4" id="KW-1185">Reference proteome</keyword>
<dbReference type="WBParaSite" id="maker-uti_cns_0011015-snap-gene-0.7-mRNA-1">
    <property type="protein sequence ID" value="maker-uti_cns_0011015-snap-gene-0.7-mRNA-1"/>
    <property type="gene ID" value="maker-uti_cns_0011015-snap-gene-0.7"/>
</dbReference>
<feature type="domain" description="C2H2-type" evidence="3">
    <location>
        <begin position="99"/>
        <end position="126"/>
    </location>
</feature>